<keyword evidence="5 6" id="KW-0472">Membrane</keyword>
<dbReference type="InterPro" id="IPR003834">
    <property type="entry name" value="Cyt_c_assmbl_TM_dom"/>
</dbReference>
<dbReference type="GO" id="GO:0016020">
    <property type="term" value="C:membrane"/>
    <property type="evidence" value="ECO:0007669"/>
    <property type="project" value="UniProtKB-SubCell"/>
</dbReference>
<evidence type="ECO:0000256" key="2">
    <source>
        <dbReference type="ARBA" id="ARBA00006143"/>
    </source>
</evidence>
<dbReference type="InterPro" id="IPR051790">
    <property type="entry name" value="Cytochrome_c-biogenesis_DsbD"/>
</dbReference>
<dbReference type="Pfam" id="PF02683">
    <property type="entry name" value="DsbD_TM"/>
    <property type="match status" value="1"/>
</dbReference>
<organism evidence="8">
    <name type="scientific">bioreactor metagenome</name>
    <dbReference type="NCBI Taxonomy" id="1076179"/>
    <lineage>
        <taxon>unclassified sequences</taxon>
        <taxon>metagenomes</taxon>
        <taxon>ecological metagenomes</taxon>
    </lineage>
</organism>
<feature type="transmembrane region" description="Helical" evidence="6">
    <location>
        <begin position="55"/>
        <end position="73"/>
    </location>
</feature>
<reference evidence="8" key="1">
    <citation type="submission" date="2019-08" db="EMBL/GenBank/DDBJ databases">
        <authorList>
            <person name="Kucharzyk K."/>
            <person name="Murdoch R.W."/>
            <person name="Higgins S."/>
            <person name="Loffler F."/>
        </authorList>
    </citation>
    <scope>NUCLEOTIDE SEQUENCE</scope>
</reference>
<evidence type="ECO:0000313" key="8">
    <source>
        <dbReference type="EMBL" id="MPL74978.1"/>
    </source>
</evidence>
<dbReference type="PANTHER" id="PTHR31272:SF9">
    <property type="entry name" value="BLL1027 PROTEIN"/>
    <property type="match status" value="1"/>
</dbReference>
<keyword evidence="3 6" id="KW-0812">Transmembrane</keyword>
<comment type="caution">
    <text evidence="8">The sequence shown here is derived from an EMBL/GenBank/DDBJ whole genome shotgun (WGS) entry which is preliminary data.</text>
</comment>
<evidence type="ECO:0000256" key="5">
    <source>
        <dbReference type="ARBA" id="ARBA00023136"/>
    </source>
</evidence>
<dbReference type="EMBL" id="VSSQ01000084">
    <property type="protein sequence ID" value="MPL74978.1"/>
    <property type="molecule type" value="Genomic_DNA"/>
</dbReference>
<feature type="transmembrane region" description="Helical" evidence="6">
    <location>
        <begin position="20"/>
        <end position="43"/>
    </location>
</feature>
<keyword evidence="4 6" id="KW-1133">Transmembrane helix</keyword>
<evidence type="ECO:0000256" key="4">
    <source>
        <dbReference type="ARBA" id="ARBA00022989"/>
    </source>
</evidence>
<feature type="transmembrane region" description="Helical" evidence="6">
    <location>
        <begin position="136"/>
        <end position="162"/>
    </location>
</feature>
<dbReference type="GO" id="GO:0017004">
    <property type="term" value="P:cytochrome complex assembly"/>
    <property type="evidence" value="ECO:0007669"/>
    <property type="project" value="InterPro"/>
</dbReference>
<gene>
    <name evidence="8" type="ORF">SDC9_20797</name>
</gene>
<evidence type="ECO:0000256" key="3">
    <source>
        <dbReference type="ARBA" id="ARBA00022692"/>
    </source>
</evidence>
<comment type="similarity">
    <text evidence="2">Belongs to the DsbD family.</text>
</comment>
<accession>A0A644U7R5</accession>
<protein>
    <recommendedName>
        <fullName evidence="7">Cytochrome C biogenesis protein transmembrane domain-containing protein</fullName>
    </recommendedName>
</protein>
<dbReference type="PANTHER" id="PTHR31272">
    <property type="entry name" value="CYTOCHROME C-TYPE BIOGENESIS PROTEIN HI_1454-RELATED"/>
    <property type="match status" value="1"/>
</dbReference>
<dbReference type="AlphaFoldDB" id="A0A644U7R5"/>
<feature type="domain" description="Cytochrome C biogenesis protein transmembrane" evidence="7">
    <location>
        <begin position="17"/>
        <end position="222"/>
    </location>
</feature>
<evidence type="ECO:0000256" key="1">
    <source>
        <dbReference type="ARBA" id="ARBA00004141"/>
    </source>
</evidence>
<evidence type="ECO:0000256" key="6">
    <source>
        <dbReference type="SAM" id="Phobius"/>
    </source>
</evidence>
<feature type="transmembrane region" description="Helical" evidence="6">
    <location>
        <begin position="85"/>
        <end position="105"/>
    </location>
</feature>
<sequence length="234" mass="25525">MESFVNNLSLSLNTGSWGVLLTLFGFGLLESFSPCMGAMLPLVAGSTRTGSYNKTLLFSGGFITSIMLLGLLSAKIGQVLTLSTWFWTSLLGILYLMIGLFLLGIRLPIRISWFYILPKKPNVLSIFINQEGLNPFFLGIIFALAPSPCTTPVVMAVSAFSIASGKLLFSILALGAFGLGHSLVLGLTFLPAVRNLFRSTRVYGYLRTILGITMVLLSVYLLVQHPQFSEVFHE</sequence>
<feature type="transmembrane region" description="Helical" evidence="6">
    <location>
        <begin position="202"/>
        <end position="223"/>
    </location>
</feature>
<feature type="transmembrane region" description="Helical" evidence="6">
    <location>
        <begin position="168"/>
        <end position="190"/>
    </location>
</feature>
<evidence type="ECO:0000259" key="7">
    <source>
        <dbReference type="Pfam" id="PF02683"/>
    </source>
</evidence>
<name>A0A644U7R5_9ZZZZ</name>
<comment type="subcellular location">
    <subcellularLocation>
        <location evidence="1">Membrane</location>
        <topology evidence="1">Multi-pass membrane protein</topology>
    </subcellularLocation>
</comment>
<proteinExistence type="inferred from homology"/>